<evidence type="ECO:0000313" key="3">
    <source>
        <dbReference type="EMBL" id="CBX90312.1"/>
    </source>
</evidence>
<feature type="compositionally biased region" description="Basic and acidic residues" evidence="2">
    <location>
        <begin position="1070"/>
        <end position="1080"/>
    </location>
</feature>
<dbReference type="OrthoDB" id="1883964at2759"/>
<proteinExistence type="predicted"/>
<gene>
    <name evidence="3" type="ORF">LEMA_P064380.1</name>
</gene>
<feature type="compositionally biased region" description="Pro residues" evidence="2">
    <location>
        <begin position="132"/>
        <end position="149"/>
    </location>
</feature>
<feature type="compositionally biased region" description="Basic and acidic residues" evidence="2">
    <location>
        <begin position="1384"/>
        <end position="1412"/>
    </location>
</feature>
<feature type="compositionally biased region" description="Polar residues" evidence="2">
    <location>
        <begin position="620"/>
        <end position="632"/>
    </location>
</feature>
<dbReference type="eggNOG" id="ENOG502S215">
    <property type="taxonomic scope" value="Eukaryota"/>
</dbReference>
<feature type="region of interest" description="Disordered" evidence="2">
    <location>
        <begin position="877"/>
        <end position="910"/>
    </location>
</feature>
<keyword evidence="1" id="KW-0175">Coiled coil</keyword>
<feature type="compositionally biased region" description="Acidic residues" evidence="2">
    <location>
        <begin position="531"/>
        <end position="540"/>
    </location>
</feature>
<reference evidence="4" key="1">
    <citation type="journal article" date="2011" name="Nat. Commun.">
        <title>Effector diversification within compartments of the Leptosphaeria maculans genome affected by Repeat-Induced Point mutations.</title>
        <authorList>
            <person name="Rouxel T."/>
            <person name="Grandaubert J."/>
            <person name="Hane J.K."/>
            <person name="Hoede C."/>
            <person name="van de Wouw A.P."/>
            <person name="Couloux A."/>
            <person name="Dominguez V."/>
            <person name="Anthouard V."/>
            <person name="Bally P."/>
            <person name="Bourras S."/>
            <person name="Cozijnsen A.J."/>
            <person name="Ciuffetti L.M."/>
            <person name="Degrave A."/>
            <person name="Dilmaghani A."/>
            <person name="Duret L."/>
            <person name="Fudal I."/>
            <person name="Goodwin S.B."/>
            <person name="Gout L."/>
            <person name="Glaser N."/>
            <person name="Linglin J."/>
            <person name="Kema G.H.J."/>
            <person name="Lapalu N."/>
            <person name="Lawrence C.B."/>
            <person name="May K."/>
            <person name="Meyer M."/>
            <person name="Ollivier B."/>
            <person name="Poulain J."/>
            <person name="Schoch C.L."/>
            <person name="Simon A."/>
            <person name="Spatafora J.W."/>
            <person name="Stachowiak A."/>
            <person name="Turgeon B.G."/>
            <person name="Tyler B.M."/>
            <person name="Vincent D."/>
            <person name="Weissenbach J."/>
            <person name="Amselem J."/>
            <person name="Quesneville H."/>
            <person name="Oliver R.P."/>
            <person name="Wincker P."/>
            <person name="Balesdent M.-H."/>
            <person name="Howlett B.J."/>
        </authorList>
    </citation>
    <scope>NUCLEOTIDE SEQUENCE [LARGE SCALE GENOMIC DNA]</scope>
    <source>
        <strain evidence="4">JN3 / isolate v23.1.3 / race Av1-4-5-6-7-8</strain>
    </source>
</reference>
<name>E4ZG92_LEPMJ</name>
<accession>E4ZG92</accession>
<feature type="compositionally biased region" description="Low complexity" evidence="2">
    <location>
        <begin position="95"/>
        <end position="109"/>
    </location>
</feature>
<feature type="compositionally biased region" description="Polar residues" evidence="2">
    <location>
        <begin position="284"/>
        <end position="304"/>
    </location>
</feature>
<feature type="coiled-coil region" evidence="1">
    <location>
        <begin position="642"/>
        <end position="712"/>
    </location>
</feature>
<feature type="compositionally biased region" description="Polar residues" evidence="2">
    <location>
        <begin position="599"/>
        <end position="613"/>
    </location>
</feature>
<feature type="region of interest" description="Disordered" evidence="2">
    <location>
        <begin position="1064"/>
        <end position="1093"/>
    </location>
</feature>
<evidence type="ECO:0000313" key="4">
    <source>
        <dbReference type="Proteomes" id="UP000002668"/>
    </source>
</evidence>
<feature type="compositionally biased region" description="Polar residues" evidence="2">
    <location>
        <begin position="481"/>
        <end position="505"/>
    </location>
</feature>
<feature type="region of interest" description="Disordered" evidence="2">
    <location>
        <begin position="40"/>
        <end position="634"/>
    </location>
</feature>
<dbReference type="OMA" id="YEDLDPW"/>
<protein>
    <submittedName>
        <fullName evidence="3">Uncharacterized protein</fullName>
    </submittedName>
</protein>
<evidence type="ECO:0000256" key="1">
    <source>
        <dbReference type="SAM" id="Coils"/>
    </source>
</evidence>
<sequence>MYKLLFVEMSKRGVHELDALPCALRFLLSDPLYRYMLPTNGNRSMTRYKPHTHNYLPTLPSRPRACDGDRASPAYQSPTPHAQSGSWAPPPPPASNSWAPQQQQQQQQQHVAGGYNTGTYGDVGQAASAPQPSYPPQLEPPPPPPPPKPQGFAAAVHRQQQQYEQQQQQYQQHQQQHIPAFTPQTQQGDYAAPGASQQYGHVAPPPPSATPGGSYFPPAQAGRPGSMYSASQIGAQATPPPTGPQHTHVPPPMNVQSAYTTPGTHASQPPLPAWQHAQYVPQPAGNTSIGHTQPTVTPGFQTPVRQDALSRHSQQILQPHTSYGIQPPQPYNHQAQNQYVPPQDQHGHHPSAQQGPYGQSVPPQYPVQQEVPPQPAYGQTQPSGMAQQVYNPGHQAQWQTLPQQQEGPSTLNDSWQTSHQVQGSFPVQQHEASNTTGRSNTTTPQHYNRLSPQSQPVSPIGPSQSISPGSGVHDNRGRSESIFSSISPDHRAQQPSHGTPSTTPVPSREDKSRFSALGAGGPSDWERLGGDGEEIDDEEAFGSKKEQESTVTRPPESIELPAHVPSPPSTHGWSSPAQSNPSHSRDRKSTYVPSPPSATEPSLNVTKLPTLSTIPGAAMSNESGAYQQTPTQAPAHWNSHVNEQHKAELTAKDEALERLQLDTEKEKANLEAEIGKLKVELETTKSDAVDEVSQLRAELNALKITSEQVAAELATVNAEKDATIERMKEDAEGKEHNIDERDAIIANLRGQIEAEKLKEIPKPTPADLIPDIDPWYIGSLERYIAMLRNEANEPQVEEKIKTFRAFCKAESEIRGINYYDAPPPAPSNISHMQQQLEQPVTEDLNVNIPRQPLQEDDDDYDFSPGGRPILKSFPCQAAAGRASTQSQTNASSQSTTILTPTSSVEGDASKTPVQCVAEEASQPQYKAYVPAASVADCAPLRHRSASSFSSTPVLSSSSGHSKGPDEIFFGAHNESRPKTNSRPTSSSDSPVAIPAPLKFASSRPGSIAAPSKQTPSDALRHLLPERLVPVTTSRFIDGARARFETVKSKAVSAEELTKAWEKSASLNRRKRDDARRKRQEENEEHNDDLFNNDEISYAEMNQREEAFKLEEARLKAQEDRDEYNSYVEVVFDPIFEALQVDIKTLAELRVEVESVLPTSVSGIQGMQSKDVPSPRECLELLRDIHELAERRHAAVFEAVMERDKRYKRTEVQPLYAAGQISKMKEVEKHFENAEKQAILQAKREKAERVAEFVKLTEEVVIDAVGIEQGEIDRIVTIVKEFEDGQGDAGLLGRAHDALISLKVSSKALLCLFNSLEISLNDSVLDAEIAQVQAQGGTAGRLQELENEKRAGAAKMTAEYERRIAVLEQDNDEIEQLILKKRGKTKVDEGQERGKEERLKAALEEAKRRNGQA</sequence>
<feature type="region of interest" description="Disordered" evidence="2">
    <location>
        <begin position="945"/>
        <end position="1020"/>
    </location>
</feature>
<feature type="compositionally biased region" description="Low complexity" evidence="2">
    <location>
        <begin position="353"/>
        <end position="371"/>
    </location>
</feature>
<feature type="compositionally biased region" description="Polar residues" evidence="2">
    <location>
        <begin position="377"/>
        <end position="450"/>
    </location>
</feature>
<dbReference type="EMBL" id="FP929064">
    <property type="protein sequence ID" value="CBX90312.1"/>
    <property type="molecule type" value="Genomic_DNA"/>
</dbReference>
<feature type="compositionally biased region" description="Polar residues" evidence="2">
    <location>
        <begin position="331"/>
        <end position="340"/>
    </location>
</feature>
<feature type="compositionally biased region" description="Low complexity" evidence="2">
    <location>
        <begin position="159"/>
        <end position="177"/>
    </location>
</feature>
<feature type="compositionally biased region" description="Polar residues" evidence="2">
    <location>
        <begin position="311"/>
        <end position="324"/>
    </location>
</feature>
<evidence type="ECO:0000256" key="2">
    <source>
        <dbReference type="SAM" id="MobiDB-lite"/>
    </source>
</evidence>
<organism evidence="3 4">
    <name type="scientific">Leptosphaeria maculans (strain JN3 / isolate v23.1.3 / race Av1-4-5-6-7-8)</name>
    <name type="common">Blackleg fungus</name>
    <name type="synonym">Phoma lingam</name>
    <dbReference type="NCBI Taxonomy" id="985895"/>
    <lineage>
        <taxon>Eukaryota</taxon>
        <taxon>Fungi</taxon>
        <taxon>Dikarya</taxon>
        <taxon>Ascomycota</taxon>
        <taxon>Pezizomycotina</taxon>
        <taxon>Dothideomycetes</taxon>
        <taxon>Pleosporomycetidae</taxon>
        <taxon>Pleosporales</taxon>
        <taxon>Pleosporineae</taxon>
        <taxon>Leptosphaeriaceae</taxon>
        <taxon>Plenodomus</taxon>
        <taxon>Plenodomus lingam/Leptosphaeria maculans species complex</taxon>
    </lineage>
</organism>
<feature type="region of interest" description="Disordered" evidence="2">
    <location>
        <begin position="1382"/>
        <end position="1412"/>
    </location>
</feature>
<feature type="compositionally biased region" description="Pro residues" evidence="2">
    <location>
        <begin position="238"/>
        <end position="253"/>
    </location>
</feature>
<feature type="compositionally biased region" description="Low complexity" evidence="2">
    <location>
        <begin position="451"/>
        <end position="472"/>
    </location>
</feature>
<dbReference type="VEuPathDB" id="FungiDB:LEMA_P064380.1"/>
<dbReference type="Proteomes" id="UP000002668">
    <property type="component" value="Genome"/>
</dbReference>
<dbReference type="InParanoid" id="E4ZG92"/>
<feature type="compositionally biased region" description="Low complexity" evidence="2">
    <location>
        <begin position="882"/>
        <end position="896"/>
    </location>
</feature>
<feature type="compositionally biased region" description="Polar residues" evidence="2">
    <location>
        <begin position="978"/>
        <end position="989"/>
    </location>
</feature>
<dbReference type="HOGENOM" id="CLU_249493_0_0_1"/>
<feature type="compositionally biased region" description="Low complexity" evidence="2">
    <location>
        <begin position="945"/>
        <end position="961"/>
    </location>
</feature>
<dbReference type="STRING" id="985895.E4ZG92"/>
<keyword evidence="4" id="KW-1185">Reference proteome</keyword>
<feature type="compositionally biased region" description="Polar residues" evidence="2">
    <location>
        <begin position="254"/>
        <end position="267"/>
    </location>
</feature>
<feature type="compositionally biased region" description="Polar residues" evidence="2">
    <location>
        <begin position="569"/>
        <end position="582"/>
    </location>
</feature>